<dbReference type="Pfam" id="PF00132">
    <property type="entry name" value="Hexapep"/>
    <property type="match status" value="1"/>
</dbReference>
<dbReference type="Gene3D" id="2.160.10.10">
    <property type="entry name" value="Hexapeptide repeat proteins"/>
    <property type="match status" value="1"/>
</dbReference>
<dbReference type="Pfam" id="PF14602">
    <property type="entry name" value="Hexapep_2"/>
    <property type="match status" value="2"/>
</dbReference>
<feature type="active site" description="Proton acceptor" evidence="7">
    <location>
        <position position="258"/>
    </location>
</feature>
<keyword evidence="4 7" id="KW-0677">Repeat</keyword>
<accession>A0A438AM49</accession>
<dbReference type="GO" id="GO:0016020">
    <property type="term" value="C:membrane"/>
    <property type="evidence" value="ECO:0007669"/>
    <property type="project" value="GOC"/>
</dbReference>
<dbReference type="HAMAP" id="MF_00523">
    <property type="entry name" value="LpxD"/>
    <property type="match status" value="1"/>
</dbReference>
<dbReference type="InterPro" id="IPR001451">
    <property type="entry name" value="Hexapep"/>
</dbReference>
<reference evidence="9 10" key="1">
    <citation type="submission" date="2018-11" db="EMBL/GenBank/DDBJ databases">
        <title>Mesobaculum littorinae gen. nov., sp. nov., isolated from Littorina scabra that represents a novel genus of the order Rhodobacteraceae.</title>
        <authorList>
            <person name="Li F."/>
        </authorList>
    </citation>
    <scope>NUCLEOTIDE SEQUENCE [LARGE SCALE GENOMIC DNA]</scope>
    <source>
        <strain evidence="9 10">M0103</strain>
    </source>
</reference>
<dbReference type="CDD" id="cd03352">
    <property type="entry name" value="LbH_LpxD"/>
    <property type="match status" value="1"/>
</dbReference>
<keyword evidence="5 7" id="KW-0443">Lipid metabolism</keyword>
<dbReference type="EMBL" id="RQXX01000001">
    <property type="protein sequence ID" value="RVV99730.1"/>
    <property type="molecule type" value="Genomic_DNA"/>
</dbReference>
<dbReference type="InterPro" id="IPR020573">
    <property type="entry name" value="UDP_GlcNAc_AcTrfase_non-rep"/>
</dbReference>
<evidence type="ECO:0000256" key="1">
    <source>
        <dbReference type="ARBA" id="ARBA00022516"/>
    </source>
</evidence>
<dbReference type="RefSeq" id="WP_127905172.1">
    <property type="nucleotide sequence ID" value="NZ_RQXX01000001.1"/>
</dbReference>
<dbReference type="UniPathway" id="UPA00973"/>
<evidence type="ECO:0000256" key="2">
    <source>
        <dbReference type="ARBA" id="ARBA00022556"/>
    </source>
</evidence>
<dbReference type="PROSITE" id="PS00101">
    <property type="entry name" value="HEXAPEP_TRANSFERASES"/>
    <property type="match status" value="1"/>
</dbReference>
<keyword evidence="10" id="KW-1185">Reference proteome</keyword>
<name>A0A438AM49_9RHOB</name>
<comment type="pathway">
    <text evidence="7">Bacterial outer membrane biogenesis; LPS lipid A biosynthesis.</text>
</comment>
<dbReference type="PANTHER" id="PTHR43378:SF2">
    <property type="entry name" value="UDP-3-O-ACYLGLUCOSAMINE N-ACYLTRANSFERASE 1, MITOCHONDRIAL-RELATED"/>
    <property type="match status" value="1"/>
</dbReference>
<feature type="domain" description="UDP-3-O-[3-hydroxymyristoyl] glucosamine N-acyltransferase non-repeat region" evidence="8">
    <location>
        <begin position="20"/>
        <end position="88"/>
    </location>
</feature>
<dbReference type="GO" id="GO:0016410">
    <property type="term" value="F:N-acyltransferase activity"/>
    <property type="evidence" value="ECO:0007669"/>
    <property type="project" value="InterPro"/>
</dbReference>
<organism evidence="9 10">
    <name type="scientific">Mesobaculum littorinae</name>
    <dbReference type="NCBI Taxonomy" id="2486419"/>
    <lineage>
        <taxon>Bacteria</taxon>
        <taxon>Pseudomonadati</taxon>
        <taxon>Pseudomonadota</taxon>
        <taxon>Alphaproteobacteria</taxon>
        <taxon>Rhodobacterales</taxon>
        <taxon>Roseobacteraceae</taxon>
        <taxon>Mesobaculum</taxon>
    </lineage>
</organism>
<dbReference type="InterPro" id="IPR011004">
    <property type="entry name" value="Trimer_LpxA-like_sf"/>
</dbReference>
<comment type="caution">
    <text evidence="9">The sequence shown here is derived from an EMBL/GenBank/DDBJ whole genome shotgun (WGS) entry which is preliminary data.</text>
</comment>
<comment type="catalytic activity">
    <reaction evidence="7">
        <text>a UDP-3-O-[(3R)-3-hydroxyacyl]-alpha-D-glucosamine + a (3R)-hydroxyacyl-[ACP] = a UDP-2-N,3-O-bis[(3R)-3-hydroxyacyl]-alpha-D-glucosamine + holo-[ACP] + H(+)</text>
        <dbReference type="Rhea" id="RHEA:53836"/>
        <dbReference type="Rhea" id="RHEA-COMP:9685"/>
        <dbReference type="Rhea" id="RHEA-COMP:9945"/>
        <dbReference type="ChEBI" id="CHEBI:15378"/>
        <dbReference type="ChEBI" id="CHEBI:64479"/>
        <dbReference type="ChEBI" id="CHEBI:78827"/>
        <dbReference type="ChEBI" id="CHEBI:137740"/>
        <dbReference type="ChEBI" id="CHEBI:137748"/>
        <dbReference type="EC" id="2.3.1.191"/>
    </reaction>
</comment>
<dbReference type="Gene3D" id="3.40.1390.10">
    <property type="entry name" value="MurE/MurF, N-terminal domain"/>
    <property type="match status" value="1"/>
</dbReference>
<keyword evidence="6 7" id="KW-0012">Acyltransferase</keyword>
<comment type="subunit">
    <text evidence="7">Homotrimer.</text>
</comment>
<evidence type="ECO:0000313" key="9">
    <source>
        <dbReference type="EMBL" id="RVV99730.1"/>
    </source>
</evidence>
<dbReference type="OrthoDB" id="9784739at2"/>
<dbReference type="AlphaFoldDB" id="A0A438AM49"/>
<gene>
    <name evidence="7 9" type="primary">lpxD</name>
    <name evidence="9" type="ORF">EKE94_03360</name>
</gene>
<dbReference type="GO" id="GO:0009245">
    <property type="term" value="P:lipid A biosynthetic process"/>
    <property type="evidence" value="ECO:0007669"/>
    <property type="project" value="UniProtKB-UniRule"/>
</dbReference>
<keyword evidence="2 7" id="KW-0441">Lipid A biosynthesis</keyword>
<evidence type="ECO:0000256" key="6">
    <source>
        <dbReference type="ARBA" id="ARBA00023315"/>
    </source>
</evidence>
<evidence type="ECO:0000256" key="4">
    <source>
        <dbReference type="ARBA" id="ARBA00022737"/>
    </source>
</evidence>
<evidence type="ECO:0000259" key="8">
    <source>
        <dbReference type="Pfam" id="PF04613"/>
    </source>
</evidence>
<dbReference type="InterPro" id="IPR018357">
    <property type="entry name" value="Hexapep_transf_CS"/>
</dbReference>
<keyword evidence="3 7" id="KW-0808">Transferase</keyword>
<protein>
    <recommendedName>
        <fullName evidence="7">UDP-3-O-acylglucosamine N-acyltransferase</fullName>
        <ecNumber evidence="7">2.3.1.191</ecNumber>
    </recommendedName>
</protein>
<dbReference type="NCBIfam" id="TIGR01853">
    <property type="entry name" value="lipid_A_lpxD"/>
    <property type="match status" value="1"/>
</dbReference>
<dbReference type="InterPro" id="IPR007691">
    <property type="entry name" value="LpxD"/>
</dbReference>
<dbReference type="EC" id="2.3.1.191" evidence="7"/>
<evidence type="ECO:0000256" key="3">
    <source>
        <dbReference type="ARBA" id="ARBA00022679"/>
    </source>
</evidence>
<dbReference type="SUPFAM" id="SSF51161">
    <property type="entry name" value="Trimeric LpxA-like enzymes"/>
    <property type="match status" value="1"/>
</dbReference>
<dbReference type="GO" id="GO:0103118">
    <property type="term" value="F:UDP-3-O-[(3R)-3-hydroxyacyl]-glucosamine N-acyltransferase activity"/>
    <property type="evidence" value="ECO:0007669"/>
    <property type="project" value="UniProtKB-EC"/>
</dbReference>
<dbReference type="PANTHER" id="PTHR43378">
    <property type="entry name" value="UDP-3-O-ACYLGLUCOSAMINE N-ACYLTRANSFERASE"/>
    <property type="match status" value="1"/>
</dbReference>
<dbReference type="Pfam" id="PF04613">
    <property type="entry name" value="LpxD"/>
    <property type="match status" value="1"/>
</dbReference>
<comment type="function">
    <text evidence="7">Catalyzes the N-acylation of UDP-3-O-acylglucosamine using 3-hydroxyacyl-ACP as the acyl donor. Is involved in the biosynthesis of lipid A, a phosphorylated glycolipid that anchors the lipopolysaccharide to the outer membrane of the cell.</text>
</comment>
<sequence>MLKLADIAEALGSHLHGDGDITISGAAEPADAGPEDLALAMAPAYADRLGEGDARAAILWEGADWRALGLEAALFVTRPRLALAGLTRMLDPGPVIGTGVHPTAVIDPAAQLGEGVAIGPFAVIGSAVRIGSGARIGAHVSIGANVSIGADALLHPGVRIGRNVTIGDRFIAQSGAAIGGDGLSFVTPEKSGVEAARESMGDQGEIRAQSWTRIHSLGGVVIGDDVEIGANACVDAGTIRPTRIDTGTKIDNLVHIAHNVEIGRHCLMAALVGVAGSTKIGDRCVFGGQVGVVDNIFVGDDVIASGGTKILSNVPAGRVLMGYPAVKMEQHVDMYKALRRLPRILADLRGGKKPVSPASKSD</sequence>
<proteinExistence type="inferred from homology"/>
<evidence type="ECO:0000256" key="7">
    <source>
        <dbReference type="HAMAP-Rule" id="MF_00523"/>
    </source>
</evidence>
<comment type="similarity">
    <text evidence="7">Belongs to the transferase hexapeptide repeat family. LpxD subfamily.</text>
</comment>
<dbReference type="NCBIfam" id="NF002060">
    <property type="entry name" value="PRK00892.1"/>
    <property type="match status" value="1"/>
</dbReference>
<keyword evidence="1 7" id="KW-0444">Lipid biosynthesis</keyword>
<dbReference type="Proteomes" id="UP000285908">
    <property type="component" value="Unassembled WGS sequence"/>
</dbReference>
<evidence type="ECO:0000313" key="10">
    <source>
        <dbReference type="Proteomes" id="UP000285908"/>
    </source>
</evidence>
<evidence type="ECO:0000256" key="5">
    <source>
        <dbReference type="ARBA" id="ARBA00023098"/>
    </source>
</evidence>